<gene>
    <name evidence="2" type="ORF">KGMB02408_32960</name>
</gene>
<feature type="transmembrane region" description="Helical" evidence="1">
    <location>
        <begin position="112"/>
        <end position="136"/>
    </location>
</feature>
<keyword evidence="3" id="KW-1185">Reference proteome</keyword>
<protein>
    <recommendedName>
        <fullName evidence="4">ECF transporter S component</fullName>
    </recommendedName>
</protein>
<feature type="transmembrane region" description="Helical" evidence="1">
    <location>
        <begin position="20"/>
        <end position="39"/>
    </location>
</feature>
<feature type="transmembrane region" description="Helical" evidence="1">
    <location>
        <begin position="148"/>
        <end position="168"/>
    </location>
</feature>
<comment type="caution">
    <text evidence="2">The sequence shown here is derived from an EMBL/GenBank/DDBJ whole genome shotgun (WGS) entry which is preliminary data.</text>
</comment>
<feature type="transmembrane region" description="Helical" evidence="1">
    <location>
        <begin position="86"/>
        <end position="105"/>
    </location>
</feature>
<reference evidence="2 3" key="1">
    <citation type="submission" date="2018-10" db="EMBL/GenBank/DDBJ databases">
        <title>Draft Genome Sequence of Bacteroides sp. KCTC 15687.</title>
        <authorList>
            <person name="Yu S.Y."/>
            <person name="Kim J.S."/>
            <person name="Oh B.S."/>
            <person name="Park S.H."/>
            <person name="Kang S.W."/>
            <person name="Park J.E."/>
            <person name="Choi S.H."/>
            <person name="Han K.I."/>
            <person name="Lee K.C."/>
            <person name="Eom M.K."/>
            <person name="Suh M.K."/>
            <person name="Lee D.H."/>
            <person name="Yoon H."/>
            <person name="Kim B."/>
            <person name="Yang S.J."/>
            <person name="Lee J.S."/>
            <person name="Lee J.H."/>
        </authorList>
    </citation>
    <scope>NUCLEOTIDE SEQUENCE [LARGE SCALE GENOMIC DNA]</scope>
    <source>
        <strain evidence="2 3">KCTC 15687</strain>
    </source>
</reference>
<dbReference type="AlphaFoldDB" id="A0A401LXW3"/>
<dbReference type="Proteomes" id="UP000288079">
    <property type="component" value="Unassembled WGS sequence"/>
</dbReference>
<evidence type="ECO:0000256" key="1">
    <source>
        <dbReference type="SAM" id="Phobius"/>
    </source>
</evidence>
<evidence type="ECO:0000313" key="2">
    <source>
        <dbReference type="EMBL" id="GCB36351.1"/>
    </source>
</evidence>
<dbReference type="OrthoDB" id="1004635at2"/>
<evidence type="ECO:0000313" key="3">
    <source>
        <dbReference type="Proteomes" id="UP000288079"/>
    </source>
</evidence>
<evidence type="ECO:0008006" key="4">
    <source>
        <dbReference type="Google" id="ProtNLM"/>
    </source>
</evidence>
<keyword evidence="1" id="KW-0812">Transmembrane</keyword>
<proteinExistence type="predicted"/>
<dbReference type="RefSeq" id="WP_125042037.1">
    <property type="nucleotide sequence ID" value="NZ_BHWB01000011.1"/>
</dbReference>
<dbReference type="EMBL" id="BHWB01000011">
    <property type="protein sequence ID" value="GCB36351.1"/>
    <property type="molecule type" value="Genomic_DNA"/>
</dbReference>
<keyword evidence="1" id="KW-0472">Membrane</keyword>
<name>A0A401LXW3_9BACE</name>
<accession>A0A401LXW3</accession>
<keyword evidence="1" id="KW-1133">Transmembrane helix</keyword>
<organism evidence="2 3">
    <name type="scientific">Bacteroides faecalis</name>
    <dbReference type="NCBI Taxonomy" id="2447885"/>
    <lineage>
        <taxon>Bacteria</taxon>
        <taxon>Pseudomonadati</taxon>
        <taxon>Bacteroidota</taxon>
        <taxon>Bacteroidia</taxon>
        <taxon>Bacteroidales</taxon>
        <taxon>Bacteroidaceae</taxon>
        <taxon>Bacteroides</taxon>
    </lineage>
</organism>
<sequence length="170" mass="18975">METTSVKFYSLNYSDIKTYLAASLFIVGNILFPQLFHLIPQGGITWLPIYFFTLIGAYKYGWKVGLLTAILSPVINSLLFGMPMPVALPAILLKSILLAISAGWAAQHFGRISISILVVVVLSYQIVGTLGEWIYVGNFFKAIQDFRIGILGMCLQVFGGYFLIKYLIHR</sequence>